<evidence type="ECO:0008006" key="4">
    <source>
        <dbReference type="Google" id="ProtNLM"/>
    </source>
</evidence>
<dbReference type="AlphaFoldDB" id="A0A7W7Z2H4"/>
<dbReference type="RefSeq" id="WP_184255999.1">
    <property type="nucleotide sequence ID" value="NZ_JACHIH010000006.1"/>
</dbReference>
<keyword evidence="1" id="KW-0472">Membrane</keyword>
<feature type="transmembrane region" description="Helical" evidence="1">
    <location>
        <begin position="15"/>
        <end position="34"/>
    </location>
</feature>
<keyword evidence="3" id="KW-1185">Reference proteome</keyword>
<protein>
    <recommendedName>
        <fullName evidence="4">DUF2730 family protein</fullName>
    </recommendedName>
</protein>
<keyword evidence="1" id="KW-1133">Transmembrane helix</keyword>
<organism evidence="2 3">
    <name type="scientific">Rhodopseudomonas rhenobacensis</name>
    <dbReference type="NCBI Taxonomy" id="87461"/>
    <lineage>
        <taxon>Bacteria</taxon>
        <taxon>Pseudomonadati</taxon>
        <taxon>Pseudomonadota</taxon>
        <taxon>Alphaproteobacteria</taxon>
        <taxon>Hyphomicrobiales</taxon>
        <taxon>Nitrobacteraceae</taxon>
        <taxon>Rhodopseudomonas</taxon>
    </lineage>
</organism>
<comment type="caution">
    <text evidence="2">The sequence shown here is derived from an EMBL/GenBank/DDBJ whole genome shotgun (WGS) entry which is preliminary data.</text>
</comment>
<evidence type="ECO:0000313" key="3">
    <source>
        <dbReference type="Proteomes" id="UP000542353"/>
    </source>
</evidence>
<accession>A0A7W7Z2H4</accession>
<name>A0A7W7Z2H4_9BRAD</name>
<sequence length="152" mass="17060">MDFGWAGMVALIKDVWWFLSVPLAALMAFGMWYLRGQFPTKAEYADQTKALNKSVTELSAKIDANDKKTGDRLVKSEREMSDRIAKLEGDVKQLPGRPEMENLSDRISRVETQIAASAEMTRGVEKTVNKMDHTLSLILGHLLDANKKEKSS</sequence>
<evidence type="ECO:0000256" key="1">
    <source>
        <dbReference type="SAM" id="Phobius"/>
    </source>
</evidence>
<proteinExistence type="predicted"/>
<keyword evidence="1" id="KW-0812">Transmembrane</keyword>
<gene>
    <name evidence="2" type="ORF">HNR60_001525</name>
</gene>
<evidence type="ECO:0000313" key="2">
    <source>
        <dbReference type="EMBL" id="MBB5046777.1"/>
    </source>
</evidence>
<dbReference type="EMBL" id="JACHIH010000006">
    <property type="protein sequence ID" value="MBB5046777.1"/>
    <property type="molecule type" value="Genomic_DNA"/>
</dbReference>
<reference evidence="2 3" key="1">
    <citation type="submission" date="2020-08" db="EMBL/GenBank/DDBJ databases">
        <title>Genomic Encyclopedia of Type Strains, Phase IV (KMG-IV): sequencing the most valuable type-strain genomes for metagenomic binning, comparative biology and taxonomic classification.</title>
        <authorList>
            <person name="Goeker M."/>
        </authorList>
    </citation>
    <scope>NUCLEOTIDE SEQUENCE [LARGE SCALE GENOMIC DNA]</scope>
    <source>
        <strain evidence="2 3">DSM 12706</strain>
    </source>
</reference>
<dbReference type="Proteomes" id="UP000542353">
    <property type="component" value="Unassembled WGS sequence"/>
</dbReference>